<dbReference type="UniPathway" id="UPA00241">
    <property type="reaction ID" value="UER00352"/>
</dbReference>
<dbReference type="EC" id="2.7.1.33" evidence="6 16"/>
<dbReference type="Gene3D" id="3.30.420.40">
    <property type="match status" value="2"/>
</dbReference>
<comment type="similarity">
    <text evidence="14 16">Belongs to the type III pantothenate kinase family.</text>
</comment>
<keyword evidence="13 16" id="KW-0173">Coenzyme A biosynthesis</keyword>
<evidence type="ECO:0000313" key="17">
    <source>
        <dbReference type="EMBL" id="MBB4119375.1"/>
    </source>
</evidence>
<evidence type="ECO:0000256" key="14">
    <source>
        <dbReference type="ARBA" id="ARBA00038036"/>
    </source>
</evidence>
<evidence type="ECO:0000256" key="10">
    <source>
        <dbReference type="ARBA" id="ARBA00022777"/>
    </source>
</evidence>
<dbReference type="CDD" id="cd24015">
    <property type="entry name" value="ASKHA_NBD_PanK-III"/>
    <property type="match status" value="1"/>
</dbReference>
<keyword evidence="8 16" id="KW-0808">Transferase</keyword>
<protein>
    <recommendedName>
        <fullName evidence="15 16">Type III pantothenate kinase</fullName>
        <ecNumber evidence="6 16">2.7.1.33</ecNumber>
    </recommendedName>
    <alternativeName>
        <fullName evidence="16">PanK-III</fullName>
    </alternativeName>
    <alternativeName>
        <fullName evidence="16">Pantothenic acid kinase</fullName>
    </alternativeName>
</protein>
<dbReference type="GO" id="GO:0005524">
    <property type="term" value="F:ATP binding"/>
    <property type="evidence" value="ECO:0007669"/>
    <property type="project" value="UniProtKB-UniRule"/>
</dbReference>
<keyword evidence="16" id="KW-0479">Metal-binding</keyword>
<dbReference type="RefSeq" id="WP_343066437.1">
    <property type="nucleotide sequence ID" value="NZ_JACIFO010000006.1"/>
</dbReference>
<dbReference type="NCBIfam" id="NF009853">
    <property type="entry name" value="PRK13320.1-5"/>
    <property type="match status" value="1"/>
</dbReference>
<dbReference type="GO" id="GO:0004594">
    <property type="term" value="F:pantothenate kinase activity"/>
    <property type="evidence" value="ECO:0007669"/>
    <property type="project" value="UniProtKB-UniRule"/>
</dbReference>
<evidence type="ECO:0000256" key="11">
    <source>
        <dbReference type="ARBA" id="ARBA00022840"/>
    </source>
</evidence>
<feature type="binding site" evidence="16">
    <location>
        <position position="176"/>
    </location>
    <ligand>
        <name>substrate</name>
    </ligand>
</feature>
<feature type="binding site" evidence="16">
    <location>
        <begin position="95"/>
        <end position="98"/>
    </location>
    <ligand>
        <name>substrate</name>
    </ligand>
</feature>
<sequence>MMNLILDIGNTYCKLAVFKQGKLVDQERFLAEELLTQLINFLKKNTGITHGIVSSVAKIPLESIEFLEKSLRLIQLTNKIPVPFNNKYKTPLSLGIDRIALMAKAASYPAQGAKLVIDAGTCITFDFLTEKNTYLGGAISPGLQMRYKAMHTFTEKLPLLKTEDVKLPVLLIGNTTVACMDSGVICGASLEIDAYINRIKEKYKDLTVILTGGDSLLLSKNLKNSIFVHPNFLLEGLDTILEFNKD</sequence>
<keyword evidence="18" id="KW-1185">Reference proteome</keyword>
<comment type="subcellular location">
    <subcellularLocation>
        <location evidence="3 16">Cytoplasm</location>
    </subcellularLocation>
</comment>
<keyword evidence="11 16" id="KW-0067">ATP-binding</keyword>
<dbReference type="SUPFAM" id="SSF53067">
    <property type="entry name" value="Actin-like ATPase domain"/>
    <property type="match status" value="2"/>
</dbReference>
<dbReference type="GO" id="GO:0015937">
    <property type="term" value="P:coenzyme A biosynthetic process"/>
    <property type="evidence" value="ECO:0007669"/>
    <property type="project" value="UniProtKB-UniRule"/>
</dbReference>
<evidence type="ECO:0000313" key="18">
    <source>
        <dbReference type="Proteomes" id="UP000553034"/>
    </source>
</evidence>
<evidence type="ECO:0000256" key="16">
    <source>
        <dbReference type="HAMAP-Rule" id="MF_01274"/>
    </source>
</evidence>
<keyword evidence="10 16" id="KW-0418">Kinase</keyword>
<comment type="pathway">
    <text evidence="4 16">Cofactor biosynthesis; coenzyme A biosynthesis; CoA from (R)-pantothenate: step 1/5.</text>
</comment>
<organism evidence="17 18">
    <name type="scientific">Mesonia hippocampi</name>
    <dbReference type="NCBI Taxonomy" id="1628250"/>
    <lineage>
        <taxon>Bacteria</taxon>
        <taxon>Pseudomonadati</taxon>
        <taxon>Bacteroidota</taxon>
        <taxon>Flavobacteriia</taxon>
        <taxon>Flavobacteriales</taxon>
        <taxon>Flavobacteriaceae</taxon>
        <taxon>Mesonia</taxon>
    </lineage>
</organism>
<dbReference type="EMBL" id="JACIFO010000006">
    <property type="protein sequence ID" value="MBB4119375.1"/>
    <property type="molecule type" value="Genomic_DNA"/>
</dbReference>
<comment type="function">
    <text evidence="16">Catalyzes the phosphorylation of pantothenate (Pan), the first step in CoA biosynthesis.</text>
</comment>
<feature type="binding site" evidence="16">
    <location>
        <begin position="7"/>
        <end position="14"/>
    </location>
    <ligand>
        <name>ATP</name>
        <dbReference type="ChEBI" id="CHEBI:30616"/>
    </ligand>
</feature>
<comment type="catalytic activity">
    <reaction evidence="1 16">
        <text>(R)-pantothenate + ATP = (R)-4'-phosphopantothenate + ADP + H(+)</text>
        <dbReference type="Rhea" id="RHEA:16373"/>
        <dbReference type="ChEBI" id="CHEBI:10986"/>
        <dbReference type="ChEBI" id="CHEBI:15378"/>
        <dbReference type="ChEBI" id="CHEBI:29032"/>
        <dbReference type="ChEBI" id="CHEBI:30616"/>
        <dbReference type="ChEBI" id="CHEBI:456216"/>
        <dbReference type="EC" id="2.7.1.33"/>
    </reaction>
</comment>
<keyword evidence="12 16" id="KW-0630">Potassium</keyword>
<dbReference type="Pfam" id="PF03309">
    <property type="entry name" value="Pan_kinase"/>
    <property type="match status" value="1"/>
</dbReference>
<evidence type="ECO:0000256" key="15">
    <source>
        <dbReference type="ARBA" id="ARBA00040883"/>
    </source>
</evidence>
<dbReference type="GO" id="GO:0005737">
    <property type="term" value="C:cytoplasm"/>
    <property type="evidence" value="ECO:0007669"/>
    <property type="project" value="UniProtKB-SubCell"/>
</dbReference>
<evidence type="ECO:0000256" key="13">
    <source>
        <dbReference type="ARBA" id="ARBA00022993"/>
    </source>
</evidence>
<evidence type="ECO:0000256" key="1">
    <source>
        <dbReference type="ARBA" id="ARBA00001206"/>
    </source>
</evidence>
<dbReference type="NCBIfam" id="TIGR00671">
    <property type="entry name" value="baf"/>
    <property type="match status" value="1"/>
</dbReference>
<evidence type="ECO:0000256" key="8">
    <source>
        <dbReference type="ARBA" id="ARBA00022679"/>
    </source>
</evidence>
<dbReference type="PANTHER" id="PTHR34265">
    <property type="entry name" value="TYPE III PANTOTHENATE KINASE"/>
    <property type="match status" value="1"/>
</dbReference>
<dbReference type="HAMAP" id="MF_01274">
    <property type="entry name" value="Pantothen_kinase_3"/>
    <property type="match status" value="1"/>
</dbReference>
<proteinExistence type="inferred from homology"/>
<accession>A0A840EQP1</accession>
<evidence type="ECO:0000256" key="7">
    <source>
        <dbReference type="ARBA" id="ARBA00022490"/>
    </source>
</evidence>
<dbReference type="AlphaFoldDB" id="A0A840EQP1"/>
<gene>
    <name evidence="16" type="primary">coaX</name>
    <name evidence="17" type="ORF">GGR32_001673</name>
</gene>
<feature type="binding site" evidence="16">
    <location>
        <position position="121"/>
    </location>
    <ligand>
        <name>ATP</name>
        <dbReference type="ChEBI" id="CHEBI:30616"/>
    </ligand>
</feature>
<evidence type="ECO:0000256" key="6">
    <source>
        <dbReference type="ARBA" id="ARBA00012102"/>
    </source>
</evidence>
<feature type="binding site" evidence="16">
    <location>
        <position position="118"/>
    </location>
    <ligand>
        <name>K(+)</name>
        <dbReference type="ChEBI" id="CHEBI:29103"/>
    </ligand>
</feature>
<dbReference type="InterPro" id="IPR043129">
    <property type="entry name" value="ATPase_NBD"/>
</dbReference>
<dbReference type="GO" id="GO:0046872">
    <property type="term" value="F:metal ion binding"/>
    <property type="evidence" value="ECO:0007669"/>
    <property type="project" value="UniProtKB-KW"/>
</dbReference>
<comment type="cofactor">
    <cofactor evidence="2">
        <name>K(+)</name>
        <dbReference type="ChEBI" id="CHEBI:29103"/>
    </cofactor>
</comment>
<reference evidence="17 18" key="1">
    <citation type="submission" date="2020-08" db="EMBL/GenBank/DDBJ databases">
        <title>Genomic Encyclopedia of Type Strains, Phase IV (KMG-IV): sequencing the most valuable type-strain genomes for metagenomic binning, comparative biology and taxonomic classification.</title>
        <authorList>
            <person name="Goeker M."/>
        </authorList>
    </citation>
    <scope>NUCLEOTIDE SEQUENCE [LARGE SCALE GENOMIC DNA]</scope>
    <source>
        <strain evidence="17 18">DSM 29568</strain>
    </source>
</reference>
<evidence type="ECO:0000256" key="12">
    <source>
        <dbReference type="ARBA" id="ARBA00022958"/>
    </source>
</evidence>
<dbReference type="Proteomes" id="UP000553034">
    <property type="component" value="Unassembled WGS sequence"/>
</dbReference>
<evidence type="ECO:0000256" key="5">
    <source>
        <dbReference type="ARBA" id="ARBA00011738"/>
    </source>
</evidence>
<comment type="caution">
    <text evidence="17">The sequence shown here is derived from an EMBL/GenBank/DDBJ whole genome shotgun (WGS) entry which is preliminary data.</text>
</comment>
<evidence type="ECO:0000256" key="3">
    <source>
        <dbReference type="ARBA" id="ARBA00004496"/>
    </source>
</evidence>
<evidence type="ECO:0000256" key="9">
    <source>
        <dbReference type="ARBA" id="ARBA00022741"/>
    </source>
</evidence>
<evidence type="ECO:0000256" key="2">
    <source>
        <dbReference type="ARBA" id="ARBA00001958"/>
    </source>
</evidence>
<evidence type="ECO:0000256" key="4">
    <source>
        <dbReference type="ARBA" id="ARBA00005225"/>
    </source>
</evidence>
<dbReference type="InterPro" id="IPR004619">
    <property type="entry name" value="Type_III_PanK"/>
</dbReference>
<comment type="cofactor">
    <cofactor evidence="16">
        <name>NH4(+)</name>
        <dbReference type="ChEBI" id="CHEBI:28938"/>
    </cofactor>
    <cofactor evidence="16">
        <name>K(+)</name>
        <dbReference type="ChEBI" id="CHEBI:29103"/>
    </cofactor>
    <text evidence="16">A monovalent cation. Ammonium or potassium.</text>
</comment>
<feature type="binding site" evidence="16">
    <location>
        <position position="88"/>
    </location>
    <ligand>
        <name>substrate</name>
    </ligand>
</feature>
<keyword evidence="9 16" id="KW-0547">Nucleotide-binding</keyword>
<name>A0A840EQP1_9FLAO</name>
<comment type="subunit">
    <text evidence="5 16">Homodimer.</text>
</comment>
<feature type="active site" description="Proton acceptor" evidence="16">
    <location>
        <position position="97"/>
    </location>
</feature>
<keyword evidence="7 16" id="KW-0963">Cytoplasm</keyword>
<dbReference type="PANTHER" id="PTHR34265:SF1">
    <property type="entry name" value="TYPE III PANTOTHENATE KINASE"/>
    <property type="match status" value="1"/>
</dbReference>